<dbReference type="InterPro" id="IPR034139">
    <property type="entry name" value="TOPRIM_OLD"/>
</dbReference>
<feature type="domain" description="OLD protein-like TOPRIM" evidence="2">
    <location>
        <begin position="486"/>
        <end position="552"/>
    </location>
</feature>
<proteinExistence type="predicted"/>
<evidence type="ECO:0000259" key="2">
    <source>
        <dbReference type="Pfam" id="PF20469"/>
    </source>
</evidence>
<dbReference type="AlphaFoldDB" id="A0A0F9TLF3"/>
<dbReference type="Gene3D" id="3.40.50.300">
    <property type="entry name" value="P-loop containing nucleotide triphosphate hydrolases"/>
    <property type="match status" value="1"/>
</dbReference>
<dbReference type="InterPro" id="IPR051396">
    <property type="entry name" value="Bact_Antivir_Def_Nuclease"/>
</dbReference>
<feature type="domain" description="Endonuclease GajA/Old nuclease/RecF-like AAA" evidence="1">
    <location>
        <begin position="6"/>
        <end position="417"/>
    </location>
</feature>
<dbReference type="SUPFAM" id="SSF52540">
    <property type="entry name" value="P-loop containing nucleoside triphosphate hydrolases"/>
    <property type="match status" value="1"/>
</dbReference>
<name>A0A0F9TLF3_9ZZZZ</name>
<evidence type="ECO:0000313" key="3">
    <source>
        <dbReference type="EMBL" id="KKN49881.1"/>
    </source>
</evidence>
<protein>
    <submittedName>
        <fullName evidence="3">Uncharacterized protein</fullName>
    </submittedName>
</protein>
<organism evidence="3">
    <name type="scientific">marine sediment metagenome</name>
    <dbReference type="NCBI Taxonomy" id="412755"/>
    <lineage>
        <taxon>unclassified sequences</taxon>
        <taxon>metagenomes</taxon>
        <taxon>ecological metagenomes</taxon>
    </lineage>
</organism>
<dbReference type="EMBL" id="LAZR01001146">
    <property type="protein sequence ID" value="KKN49881.1"/>
    <property type="molecule type" value="Genomic_DNA"/>
</dbReference>
<dbReference type="InterPro" id="IPR041685">
    <property type="entry name" value="AAA_GajA/Old/RecF-like"/>
</dbReference>
<dbReference type="CDD" id="cd01026">
    <property type="entry name" value="TOPRIM_OLD"/>
    <property type="match status" value="1"/>
</dbReference>
<dbReference type="PANTHER" id="PTHR43581:SF4">
    <property type="entry name" value="ATP_GTP PHOSPHATASE"/>
    <property type="match status" value="1"/>
</dbReference>
<comment type="caution">
    <text evidence="3">The sequence shown here is derived from an EMBL/GenBank/DDBJ whole genome shotgun (WGS) entry which is preliminary data.</text>
</comment>
<reference evidence="3" key="1">
    <citation type="journal article" date="2015" name="Nature">
        <title>Complex archaea that bridge the gap between prokaryotes and eukaryotes.</title>
        <authorList>
            <person name="Spang A."/>
            <person name="Saw J.H."/>
            <person name="Jorgensen S.L."/>
            <person name="Zaremba-Niedzwiedzka K."/>
            <person name="Martijn J."/>
            <person name="Lind A.E."/>
            <person name="van Eijk R."/>
            <person name="Schleper C."/>
            <person name="Guy L."/>
            <person name="Ettema T.J."/>
        </authorList>
    </citation>
    <scope>NUCLEOTIDE SEQUENCE</scope>
</reference>
<evidence type="ECO:0000259" key="1">
    <source>
        <dbReference type="Pfam" id="PF13175"/>
    </source>
</evidence>
<dbReference type="PANTHER" id="PTHR43581">
    <property type="entry name" value="ATP/GTP PHOSPHATASE"/>
    <property type="match status" value="1"/>
</dbReference>
<sequence length="664" mass="77551">MVLILKIKEINIKNFRGIEDLTIKLENFTVLIGKNGVGKSSILHALNFFKEPNYKLTTEDYYKKDLSRQIEISITYYELSGDENEEFSAYIQNNELKIIKIAKGDVFNDIPNVLQKYYGEKLQHRNFLGIRREKSKTEKKKLYHQLIVDESYNSMPYIGRSSSDLIEGHLVEWEGDHADELELIMDEGQFFGWKGVGTGKLGKFIEFFFIPAVHEYSEEERSEKSTYLSELLNLTIRRTSNETPELVEFKSNTQQNYKELISSDLDLKTSELSEALSERLNDFAPGCNIFINYQVGDIRFTDTTYGTELEEYGFKGPISFLGHGVQRSFFFTLLQYLGEQRFIGKIQMTQTEENSNPRDSLETNKFHILLIIEEPELYQHPNRIKLIKKIFQELTNQTDNSMFHFQIICSSHSPHLIDIQNFNNIRLLRKVKEGEEFKVMLKNIDLNIIAQKLKEIWEFPEEIRSDELTIISRLIAIMTPELSEGFFADKIVLVEGLEDKAALNALDHQLHNDNFEKSGTVIIPVLGKRNLDRPVLIFKEMDIPTYIIFDTDSNKKGNDLENHKKCNIVLRRIMGDDDIQDPVKQKIETNWSSLDPNLTSIIRNSMEKEYYDQEMKVLKELYQFPKIENCRKNYKVMEDFIKKCYEDGKSIPILESIIQHINEL</sequence>
<gene>
    <name evidence="3" type="ORF">LCGC14_0638460</name>
</gene>
<accession>A0A0F9TLF3</accession>
<dbReference type="Pfam" id="PF20469">
    <property type="entry name" value="OLD-like_TOPRIM"/>
    <property type="match status" value="1"/>
</dbReference>
<dbReference type="Pfam" id="PF13175">
    <property type="entry name" value="AAA_15"/>
    <property type="match status" value="1"/>
</dbReference>
<dbReference type="InterPro" id="IPR027417">
    <property type="entry name" value="P-loop_NTPase"/>
</dbReference>